<dbReference type="AlphaFoldDB" id="A0A915DKX9"/>
<reference evidence="3" key="1">
    <citation type="submission" date="2022-11" db="UniProtKB">
        <authorList>
            <consortium name="WormBaseParasite"/>
        </authorList>
    </citation>
    <scope>IDENTIFICATION</scope>
</reference>
<dbReference type="Gene3D" id="1.10.132.130">
    <property type="match status" value="1"/>
</dbReference>
<feature type="compositionally biased region" description="Basic and acidic residues" evidence="1">
    <location>
        <begin position="1"/>
        <end position="16"/>
    </location>
</feature>
<dbReference type="Proteomes" id="UP000887574">
    <property type="component" value="Unplaced"/>
</dbReference>
<keyword evidence="2" id="KW-1185">Reference proteome</keyword>
<proteinExistence type="predicted"/>
<protein>
    <submittedName>
        <fullName evidence="3">Uncharacterized protein</fullName>
    </submittedName>
</protein>
<feature type="region of interest" description="Disordered" evidence="1">
    <location>
        <begin position="1"/>
        <end position="30"/>
    </location>
</feature>
<dbReference type="WBParaSite" id="jg2108">
    <property type="protein sequence ID" value="jg2108"/>
    <property type="gene ID" value="jg2108"/>
</dbReference>
<evidence type="ECO:0000256" key="1">
    <source>
        <dbReference type="SAM" id="MobiDB-lite"/>
    </source>
</evidence>
<evidence type="ECO:0000313" key="2">
    <source>
        <dbReference type="Proteomes" id="UP000887574"/>
    </source>
</evidence>
<dbReference type="InterPro" id="IPR046427">
    <property type="entry name" value="Legumain_prodom_sf"/>
</dbReference>
<organism evidence="2 3">
    <name type="scientific">Ditylenchus dipsaci</name>
    <dbReference type="NCBI Taxonomy" id="166011"/>
    <lineage>
        <taxon>Eukaryota</taxon>
        <taxon>Metazoa</taxon>
        <taxon>Ecdysozoa</taxon>
        <taxon>Nematoda</taxon>
        <taxon>Chromadorea</taxon>
        <taxon>Rhabditida</taxon>
        <taxon>Tylenchina</taxon>
        <taxon>Tylenchomorpha</taxon>
        <taxon>Sphaerularioidea</taxon>
        <taxon>Anguinidae</taxon>
        <taxon>Anguininae</taxon>
        <taxon>Ditylenchus</taxon>
    </lineage>
</organism>
<accession>A0A915DKX9</accession>
<dbReference type="InterPro" id="IPR048501">
    <property type="entry name" value="Legum_prodom"/>
</dbReference>
<dbReference type="CDD" id="cd21115">
    <property type="entry name" value="legumain_C"/>
    <property type="match status" value="1"/>
</dbReference>
<sequence>MKEHVSEFQGQEKSDEPTGPSESPHDYTMWPSKDIPLLYLMSKRDNEQSQTVKRSLTHQIHVMQKKRRYWSLNKNPYAMKYVYVLANLCEMGIETERLVTSLMDHCSDKAEDILNIE</sequence>
<name>A0A915DKX9_9BILA</name>
<evidence type="ECO:0000313" key="3">
    <source>
        <dbReference type="WBParaSite" id="jg2108"/>
    </source>
</evidence>